<proteinExistence type="predicted"/>
<reference evidence="1 2" key="1">
    <citation type="submission" date="2017-10" db="EMBL/GenBank/DDBJ databases">
        <title>Extensive intraspecific genome diversity in a model arbuscular mycorrhizal fungus.</title>
        <authorList>
            <person name="Chen E.C.H."/>
            <person name="Morin E."/>
            <person name="Baudet D."/>
            <person name="Noel J."/>
            <person name="Ndikumana S."/>
            <person name="Charron P."/>
            <person name="St-Onge C."/>
            <person name="Giorgi J."/>
            <person name="Grigoriev I.V."/>
            <person name="Roux C."/>
            <person name="Martin F.M."/>
            <person name="Corradi N."/>
        </authorList>
    </citation>
    <scope>NUCLEOTIDE SEQUENCE [LARGE SCALE GENOMIC DNA]</scope>
    <source>
        <strain evidence="1 2">A1</strain>
    </source>
</reference>
<dbReference type="EMBL" id="LLXH01000239">
    <property type="protein sequence ID" value="PKC70173.1"/>
    <property type="molecule type" value="Genomic_DNA"/>
</dbReference>
<dbReference type="VEuPathDB" id="FungiDB:FUN_009773"/>
<dbReference type="VEuPathDB" id="FungiDB:RhiirA1_532896"/>
<reference evidence="1 2" key="2">
    <citation type="submission" date="2017-10" db="EMBL/GenBank/DDBJ databases">
        <title>Genome analyses suggest a sexual origin of heterokaryosis in a supposedly ancient asexual fungus.</title>
        <authorList>
            <person name="Corradi N."/>
            <person name="Sedzielewska K."/>
            <person name="Noel J."/>
            <person name="Charron P."/>
            <person name="Farinelli L."/>
            <person name="Marton T."/>
            <person name="Kruger M."/>
            <person name="Pelin A."/>
            <person name="Brachmann A."/>
            <person name="Corradi N."/>
        </authorList>
    </citation>
    <scope>NUCLEOTIDE SEQUENCE [LARGE SCALE GENOMIC DNA]</scope>
    <source>
        <strain evidence="1 2">A1</strain>
    </source>
</reference>
<dbReference type="AlphaFoldDB" id="A0A2N0S3N5"/>
<sequence length="566" mass="66489">MTCSKLFSGDLPELIDDIIQYFHYDYKTLHSCILVNRLWCSLAIPLLWENPFSSPTKNYHCIEIYLHYLNDDCKTKLNEYVIHNGILNSNTLFNYPKFIQHLNTYEVYNSIEEWFEAVSYPILKPTKKSVFNYSMKKANLSYSSQLLKFKNLVFRSLFLLFIETEVNLHSFEVISVHSDVDKIIELTLQNPNFIFNIKNFKLASNVMNNNITRLLTLIYSNCNSISSLYFQFPKYEKDHSIVEIVEKSLSQIIKSQVNLRKISFNCNGYSLNHSLLSLKNSNCLNILNTIVFCYVDFKNIDILSEVFNQLNVLESIHILYCYSLDSKFIQQIINITKPFKLKSLFLNKMDELLEPLIQKSGSYLENLVHNSQPLPLFIIKYCSKIKILSSSLRYIQNNYLEFNLIENIKQNLNYLIIDGTTRYFDSIEDIVDNNIDDCIESSSNILQNLGQILPFKLEYLELRLAINGSDLETFLKNSQNTFIKKLLIKNIKVTDDIIPYIKEYIVKKKRVKYLSIIESIKFGRFYSLCYEMKGFQLYGIQVLNYFDLSIDLSMHLFDFVQELIKE</sequence>
<gene>
    <name evidence="1" type="ORF">RhiirA1_532896</name>
</gene>
<protein>
    <recommendedName>
        <fullName evidence="3">F-box domain-containing protein</fullName>
    </recommendedName>
</protein>
<comment type="caution">
    <text evidence="1">The sequence shown here is derived from an EMBL/GenBank/DDBJ whole genome shotgun (WGS) entry which is preliminary data.</text>
</comment>
<name>A0A2N0S3N5_9GLOM</name>
<dbReference type="VEuPathDB" id="FungiDB:RhiirFUN_010205"/>
<evidence type="ECO:0000313" key="1">
    <source>
        <dbReference type="EMBL" id="PKC70173.1"/>
    </source>
</evidence>
<accession>A0A2N0S3N5</accession>
<dbReference type="Proteomes" id="UP000232688">
    <property type="component" value="Unassembled WGS sequence"/>
</dbReference>
<organism evidence="1 2">
    <name type="scientific">Rhizophagus irregularis</name>
    <dbReference type="NCBI Taxonomy" id="588596"/>
    <lineage>
        <taxon>Eukaryota</taxon>
        <taxon>Fungi</taxon>
        <taxon>Fungi incertae sedis</taxon>
        <taxon>Mucoromycota</taxon>
        <taxon>Glomeromycotina</taxon>
        <taxon>Glomeromycetes</taxon>
        <taxon>Glomerales</taxon>
        <taxon>Glomeraceae</taxon>
        <taxon>Rhizophagus</taxon>
    </lineage>
</organism>
<evidence type="ECO:0000313" key="2">
    <source>
        <dbReference type="Proteomes" id="UP000232688"/>
    </source>
</evidence>
<evidence type="ECO:0008006" key="3">
    <source>
        <dbReference type="Google" id="ProtNLM"/>
    </source>
</evidence>